<keyword evidence="1" id="KW-0472">Membrane</keyword>
<proteinExistence type="predicted"/>
<evidence type="ECO:0000313" key="3">
    <source>
        <dbReference type="Proteomes" id="UP000799302"/>
    </source>
</evidence>
<reference evidence="2" key="1">
    <citation type="journal article" date="2020" name="Stud. Mycol.">
        <title>101 Dothideomycetes genomes: a test case for predicting lifestyles and emergence of pathogens.</title>
        <authorList>
            <person name="Haridas S."/>
            <person name="Albert R."/>
            <person name="Binder M."/>
            <person name="Bloem J."/>
            <person name="Labutti K."/>
            <person name="Salamov A."/>
            <person name="Andreopoulos B."/>
            <person name="Baker S."/>
            <person name="Barry K."/>
            <person name="Bills G."/>
            <person name="Bluhm B."/>
            <person name="Cannon C."/>
            <person name="Castanera R."/>
            <person name="Culley D."/>
            <person name="Daum C."/>
            <person name="Ezra D."/>
            <person name="Gonzalez J."/>
            <person name="Henrissat B."/>
            <person name="Kuo A."/>
            <person name="Liang C."/>
            <person name="Lipzen A."/>
            <person name="Lutzoni F."/>
            <person name="Magnuson J."/>
            <person name="Mondo S."/>
            <person name="Nolan M."/>
            <person name="Ohm R."/>
            <person name="Pangilinan J."/>
            <person name="Park H.-J."/>
            <person name="Ramirez L."/>
            <person name="Alfaro M."/>
            <person name="Sun H."/>
            <person name="Tritt A."/>
            <person name="Yoshinaga Y."/>
            <person name="Zwiers L.-H."/>
            <person name="Turgeon B."/>
            <person name="Goodwin S."/>
            <person name="Spatafora J."/>
            <person name="Crous P."/>
            <person name="Grigoriev I."/>
        </authorList>
    </citation>
    <scope>NUCLEOTIDE SEQUENCE</scope>
    <source>
        <strain evidence="2">CBS 115976</strain>
    </source>
</reference>
<sequence>MTCGIHREKDGSFDSFAKKTALPETFSRTTDMRSFLQPLGRPSQATRTVNAGTPPKYLLLALLLFGSPFLFAVLAFVFTSSSVADVRIHESIQALIVP</sequence>
<feature type="transmembrane region" description="Helical" evidence="1">
    <location>
        <begin position="57"/>
        <end position="78"/>
    </location>
</feature>
<organism evidence="2 3">
    <name type="scientific">Microthyrium microscopicum</name>
    <dbReference type="NCBI Taxonomy" id="703497"/>
    <lineage>
        <taxon>Eukaryota</taxon>
        <taxon>Fungi</taxon>
        <taxon>Dikarya</taxon>
        <taxon>Ascomycota</taxon>
        <taxon>Pezizomycotina</taxon>
        <taxon>Dothideomycetes</taxon>
        <taxon>Dothideomycetes incertae sedis</taxon>
        <taxon>Microthyriales</taxon>
        <taxon>Microthyriaceae</taxon>
        <taxon>Microthyrium</taxon>
    </lineage>
</organism>
<evidence type="ECO:0000256" key="1">
    <source>
        <dbReference type="SAM" id="Phobius"/>
    </source>
</evidence>
<keyword evidence="3" id="KW-1185">Reference proteome</keyword>
<keyword evidence="1" id="KW-0812">Transmembrane</keyword>
<dbReference type="EMBL" id="MU004231">
    <property type="protein sequence ID" value="KAF2673863.1"/>
    <property type="molecule type" value="Genomic_DNA"/>
</dbReference>
<dbReference type="Proteomes" id="UP000799302">
    <property type="component" value="Unassembled WGS sequence"/>
</dbReference>
<dbReference type="AlphaFoldDB" id="A0A6A6UQZ2"/>
<name>A0A6A6UQZ2_9PEZI</name>
<evidence type="ECO:0000313" key="2">
    <source>
        <dbReference type="EMBL" id="KAF2673863.1"/>
    </source>
</evidence>
<accession>A0A6A6UQZ2</accession>
<protein>
    <submittedName>
        <fullName evidence="2">Uncharacterized protein</fullName>
    </submittedName>
</protein>
<keyword evidence="1" id="KW-1133">Transmembrane helix</keyword>
<gene>
    <name evidence="2" type="ORF">BT63DRAFT_168697</name>
</gene>